<dbReference type="SMART" id="SM00387">
    <property type="entry name" value="HATPase_c"/>
    <property type="match status" value="1"/>
</dbReference>
<evidence type="ECO:0000256" key="3">
    <source>
        <dbReference type="ARBA" id="ARBA00022553"/>
    </source>
</evidence>
<proteinExistence type="predicted"/>
<feature type="transmembrane region" description="Helical" evidence="13">
    <location>
        <begin position="83"/>
        <end position="102"/>
    </location>
</feature>
<feature type="modified residue" description="4-aspartylphosphate" evidence="11">
    <location>
        <position position="551"/>
    </location>
</feature>
<dbReference type="FunFam" id="3.30.565.10:FF:000010">
    <property type="entry name" value="Sensor histidine kinase RcsC"/>
    <property type="match status" value="1"/>
</dbReference>
<dbReference type="GO" id="GO:0000155">
    <property type="term" value="F:phosphorelay sensor kinase activity"/>
    <property type="evidence" value="ECO:0007669"/>
    <property type="project" value="InterPro"/>
</dbReference>
<evidence type="ECO:0000256" key="13">
    <source>
        <dbReference type="SAM" id="Phobius"/>
    </source>
</evidence>
<feature type="transmembrane region" description="Helical" evidence="13">
    <location>
        <begin position="109"/>
        <end position="127"/>
    </location>
</feature>
<keyword evidence="5" id="KW-0547">Nucleotide-binding</keyword>
<keyword evidence="13" id="KW-1133">Transmembrane helix</keyword>
<dbReference type="PANTHER" id="PTHR45339">
    <property type="entry name" value="HYBRID SIGNAL TRANSDUCTION HISTIDINE KINASE J"/>
    <property type="match status" value="1"/>
</dbReference>
<dbReference type="SUPFAM" id="SSF52172">
    <property type="entry name" value="CheY-like"/>
    <property type="match status" value="2"/>
</dbReference>
<dbReference type="PANTHER" id="PTHR45339:SF1">
    <property type="entry name" value="HYBRID SIGNAL TRANSDUCTION HISTIDINE KINASE J"/>
    <property type="match status" value="1"/>
</dbReference>
<keyword evidence="13" id="KW-0812">Transmembrane</keyword>
<dbReference type="CDD" id="cd00156">
    <property type="entry name" value="REC"/>
    <property type="match status" value="1"/>
</dbReference>
<feature type="transmembrane region" description="Helical" evidence="13">
    <location>
        <begin position="58"/>
        <end position="77"/>
    </location>
</feature>
<evidence type="ECO:0000256" key="11">
    <source>
        <dbReference type="PROSITE-ProRule" id="PRU00169"/>
    </source>
</evidence>
<dbReference type="Pfam" id="PF00072">
    <property type="entry name" value="Response_reg"/>
    <property type="match status" value="2"/>
</dbReference>
<protein>
    <recommendedName>
        <fullName evidence="10">Sensory/regulatory protein RpfC</fullName>
        <ecNumber evidence="2">2.7.13.3</ecNumber>
    </recommendedName>
</protein>
<dbReference type="AlphaFoldDB" id="A0A840TWM4"/>
<keyword evidence="7" id="KW-0067">ATP-binding</keyword>
<feature type="transmembrane region" description="Helical" evidence="13">
    <location>
        <begin position="133"/>
        <end position="155"/>
    </location>
</feature>
<dbReference type="EC" id="2.7.13.3" evidence="2"/>
<evidence type="ECO:0000256" key="6">
    <source>
        <dbReference type="ARBA" id="ARBA00022777"/>
    </source>
</evidence>
<dbReference type="InterPro" id="IPR004358">
    <property type="entry name" value="Sig_transdc_His_kin-like_C"/>
</dbReference>
<evidence type="ECO:0000256" key="1">
    <source>
        <dbReference type="ARBA" id="ARBA00000085"/>
    </source>
</evidence>
<evidence type="ECO:0000256" key="2">
    <source>
        <dbReference type="ARBA" id="ARBA00012438"/>
    </source>
</evidence>
<comment type="catalytic activity">
    <reaction evidence="1">
        <text>ATP + protein L-histidine = ADP + protein N-phospho-L-histidine.</text>
        <dbReference type="EC" id="2.7.13.3"/>
    </reaction>
</comment>
<feature type="domain" description="Response regulatory" evidence="15">
    <location>
        <begin position="501"/>
        <end position="614"/>
    </location>
</feature>
<comment type="subunit">
    <text evidence="9">At low DSF concentrations, interacts with RpfF.</text>
</comment>
<dbReference type="Proteomes" id="UP000557307">
    <property type="component" value="Unassembled WGS sequence"/>
</dbReference>
<dbReference type="RefSeq" id="WP_184180189.1">
    <property type="nucleotide sequence ID" value="NZ_JACHGF010000022.1"/>
</dbReference>
<dbReference type="InterPro" id="IPR036890">
    <property type="entry name" value="HATPase_C_sf"/>
</dbReference>
<evidence type="ECO:0000313" key="16">
    <source>
        <dbReference type="EMBL" id="MBB5287634.1"/>
    </source>
</evidence>
<feature type="coiled-coil region" evidence="12">
    <location>
        <begin position="195"/>
        <end position="246"/>
    </location>
</feature>
<evidence type="ECO:0000256" key="4">
    <source>
        <dbReference type="ARBA" id="ARBA00022679"/>
    </source>
</evidence>
<evidence type="ECO:0000256" key="8">
    <source>
        <dbReference type="ARBA" id="ARBA00023012"/>
    </source>
</evidence>
<evidence type="ECO:0000313" key="17">
    <source>
        <dbReference type="Proteomes" id="UP000557307"/>
    </source>
</evidence>
<dbReference type="SMART" id="SM00448">
    <property type="entry name" value="REC"/>
    <property type="match status" value="2"/>
</dbReference>
<dbReference type="InterPro" id="IPR001789">
    <property type="entry name" value="Sig_transdc_resp-reg_receiver"/>
</dbReference>
<dbReference type="Pfam" id="PF02518">
    <property type="entry name" value="HATPase_c"/>
    <property type="match status" value="1"/>
</dbReference>
<sequence>MISNKAYQILFLQRLDDTHDPINQARITILSWGYLMNVVCFIHCVVLIAVVGEIQESIYPALVFVFFNAALLVLLIYKNWLGPLTHVKIWILLIPLWLNCLLFQDRGLLVVDVGSFFHIMLFSIFILKARWALAYLVLSATPILLSCLYNKGFAVSDLLFNIKGGELMYTTVIAYEFLFVAIALYLIVRAFKHAIAKLESQSRVLANQAEELQVQSEELQEQAEELHAINEELHEQKNSESKAREEADLANQAKSTFLATMSHEIRTPMNGVLGMTGLLSQTELNEEQREYTETIRVSGEALLTVINDILDFSRIESGDLEIDPHDFRLRTCIEDVLDLFSGKAAEAGIDLLYQINTDIPDTIVADGLRLRQVLINLVGNAVKFTHQGEVLVGVTLESKQGEELRLYFEIKDTGIGIPQDKMSKLFKAFSQVDASTTRHYGGTGLGVVISERLVTLMGGTLGVSSEYGVGTTFYFSLPAKASQVVMEKALPPDYQTLVDKRVLVVDDNETNLKILNLQLANWQLKPVLAASPTRALALLSEAAGFDLIITDMEMPAMNGVEMSLIIKARYPQIPIVLLSSIGDESKRKYPELFFEVLSKPVKYEALSKVIFAGLKQESGLKNAAVMKPETVLNDRFAEEYPLTILVAEDNAINQKLILRVLSKLGYLPLLANHGKEVLAMLEYKAIQVILMDVQMPEMDGLEATRRIRSGTGYQPVIVAMTANAMAEDQQACLDAGMDHYISKPVNLQQLVVLLKGISGRIGTAS</sequence>
<dbReference type="CDD" id="cd17546">
    <property type="entry name" value="REC_hyHK_CKI1_RcsC-like"/>
    <property type="match status" value="1"/>
</dbReference>
<feature type="domain" description="Histidine kinase" evidence="14">
    <location>
        <begin position="260"/>
        <end position="481"/>
    </location>
</feature>
<dbReference type="CDD" id="cd00082">
    <property type="entry name" value="HisKA"/>
    <property type="match status" value="1"/>
</dbReference>
<comment type="caution">
    <text evidence="16">The sequence shown here is derived from an EMBL/GenBank/DDBJ whole genome shotgun (WGS) entry which is preliminary data.</text>
</comment>
<dbReference type="PRINTS" id="PR00344">
    <property type="entry name" value="BCTRLSENSOR"/>
</dbReference>
<dbReference type="Gene3D" id="3.30.565.10">
    <property type="entry name" value="Histidine kinase-like ATPase, C-terminal domain"/>
    <property type="match status" value="1"/>
</dbReference>
<dbReference type="InterPro" id="IPR036097">
    <property type="entry name" value="HisK_dim/P_sf"/>
</dbReference>
<feature type="domain" description="Response regulatory" evidence="15">
    <location>
        <begin position="643"/>
        <end position="758"/>
    </location>
</feature>
<dbReference type="SUPFAM" id="SSF47384">
    <property type="entry name" value="Homodimeric domain of signal transducing histidine kinase"/>
    <property type="match status" value="1"/>
</dbReference>
<name>A0A840TWM4_9BACT</name>
<feature type="modified residue" description="4-aspartylphosphate" evidence="11">
    <location>
        <position position="692"/>
    </location>
</feature>
<dbReference type="Gene3D" id="3.40.50.2300">
    <property type="match status" value="2"/>
</dbReference>
<evidence type="ECO:0000256" key="10">
    <source>
        <dbReference type="ARBA" id="ARBA00068150"/>
    </source>
</evidence>
<evidence type="ECO:0000256" key="5">
    <source>
        <dbReference type="ARBA" id="ARBA00022741"/>
    </source>
</evidence>
<keyword evidence="13" id="KW-0472">Membrane</keyword>
<dbReference type="EMBL" id="JACHGF010000022">
    <property type="protein sequence ID" value="MBB5287634.1"/>
    <property type="molecule type" value="Genomic_DNA"/>
</dbReference>
<organism evidence="16 17">
    <name type="scientific">Rhabdobacter roseus</name>
    <dbReference type="NCBI Taxonomy" id="1655419"/>
    <lineage>
        <taxon>Bacteria</taxon>
        <taxon>Pseudomonadati</taxon>
        <taxon>Bacteroidota</taxon>
        <taxon>Cytophagia</taxon>
        <taxon>Cytophagales</taxon>
        <taxon>Cytophagaceae</taxon>
        <taxon>Rhabdobacter</taxon>
    </lineage>
</organism>
<dbReference type="SUPFAM" id="SSF55874">
    <property type="entry name" value="ATPase domain of HSP90 chaperone/DNA topoisomerase II/histidine kinase"/>
    <property type="match status" value="1"/>
</dbReference>
<evidence type="ECO:0000256" key="7">
    <source>
        <dbReference type="ARBA" id="ARBA00022840"/>
    </source>
</evidence>
<dbReference type="InterPro" id="IPR005467">
    <property type="entry name" value="His_kinase_dom"/>
</dbReference>
<dbReference type="InterPro" id="IPR003661">
    <property type="entry name" value="HisK_dim/P_dom"/>
</dbReference>
<dbReference type="PROSITE" id="PS50110">
    <property type="entry name" value="RESPONSE_REGULATORY"/>
    <property type="match status" value="2"/>
</dbReference>
<dbReference type="GO" id="GO:0005524">
    <property type="term" value="F:ATP binding"/>
    <property type="evidence" value="ECO:0007669"/>
    <property type="project" value="UniProtKB-KW"/>
</dbReference>
<keyword evidence="8" id="KW-0902">Two-component regulatory system</keyword>
<dbReference type="PROSITE" id="PS50109">
    <property type="entry name" value="HIS_KIN"/>
    <property type="match status" value="1"/>
</dbReference>
<keyword evidence="4" id="KW-0808">Transferase</keyword>
<keyword evidence="3 11" id="KW-0597">Phosphoprotein</keyword>
<evidence type="ECO:0000256" key="9">
    <source>
        <dbReference type="ARBA" id="ARBA00064003"/>
    </source>
</evidence>
<reference evidence="16 17" key="1">
    <citation type="submission" date="2020-08" db="EMBL/GenBank/DDBJ databases">
        <title>Genomic Encyclopedia of Type Strains, Phase IV (KMG-IV): sequencing the most valuable type-strain genomes for metagenomic binning, comparative biology and taxonomic classification.</title>
        <authorList>
            <person name="Goeker M."/>
        </authorList>
    </citation>
    <scope>NUCLEOTIDE SEQUENCE [LARGE SCALE GENOMIC DNA]</scope>
    <source>
        <strain evidence="16 17">DSM 105074</strain>
    </source>
</reference>
<keyword evidence="6 16" id="KW-0418">Kinase</keyword>
<evidence type="ECO:0000259" key="15">
    <source>
        <dbReference type="PROSITE" id="PS50110"/>
    </source>
</evidence>
<dbReference type="InterPro" id="IPR003594">
    <property type="entry name" value="HATPase_dom"/>
</dbReference>
<keyword evidence="17" id="KW-1185">Reference proteome</keyword>
<feature type="transmembrane region" description="Helical" evidence="13">
    <location>
        <begin position="29"/>
        <end position="51"/>
    </location>
</feature>
<gene>
    <name evidence="16" type="ORF">HNQ92_005801</name>
</gene>
<evidence type="ECO:0000256" key="12">
    <source>
        <dbReference type="SAM" id="Coils"/>
    </source>
</evidence>
<accession>A0A840TWM4</accession>
<feature type="transmembrane region" description="Helical" evidence="13">
    <location>
        <begin position="167"/>
        <end position="188"/>
    </location>
</feature>
<evidence type="ECO:0000259" key="14">
    <source>
        <dbReference type="PROSITE" id="PS50109"/>
    </source>
</evidence>
<dbReference type="SMART" id="SM00388">
    <property type="entry name" value="HisKA"/>
    <property type="match status" value="1"/>
</dbReference>
<keyword evidence="12" id="KW-0175">Coiled coil</keyword>
<dbReference type="FunFam" id="1.10.287.130:FF:000002">
    <property type="entry name" value="Two-component osmosensing histidine kinase"/>
    <property type="match status" value="1"/>
</dbReference>
<dbReference type="Gene3D" id="1.10.287.130">
    <property type="match status" value="1"/>
</dbReference>
<dbReference type="InterPro" id="IPR011006">
    <property type="entry name" value="CheY-like_superfamily"/>
</dbReference>
<dbReference type="CDD" id="cd16922">
    <property type="entry name" value="HATPase_EvgS-ArcB-TorS-like"/>
    <property type="match status" value="1"/>
</dbReference>
<dbReference type="Pfam" id="PF00512">
    <property type="entry name" value="HisKA"/>
    <property type="match status" value="1"/>
</dbReference>